<protein>
    <submittedName>
        <fullName evidence="1">Uncharacterized protein</fullName>
    </submittedName>
</protein>
<dbReference type="EMBL" id="BGPR01024012">
    <property type="protein sequence ID" value="GBN91684.1"/>
    <property type="molecule type" value="Genomic_DNA"/>
</dbReference>
<name>A0A4Y2STP3_ARAVE</name>
<evidence type="ECO:0000313" key="2">
    <source>
        <dbReference type="Proteomes" id="UP000499080"/>
    </source>
</evidence>
<gene>
    <name evidence="1" type="ORF">AVEN_1279_1</name>
</gene>
<evidence type="ECO:0000313" key="1">
    <source>
        <dbReference type="EMBL" id="GBN91684.1"/>
    </source>
</evidence>
<accession>A0A4Y2STP3</accession>
<keyword evidence="2" id="KW-1185">Reference proteome</keyword>
<dbReference type="Proteomes" id="UP000499080">
    <property type="component" value="Unassembled WGS sequence"/>
</dbReference>
<reference evidence="1 2" key="1">
    <citation type="journal article" date="2019" name="Sci. Rep.">
        <title>Orb-weaving spider Araneus ventricosus genome elucidates the spidroin gene catalogue.</title>
        <authorList>
            <person name="Kono N."/>
            <person name="Nakamura H."/>
            <person name="Ohtoshi R."/>
            <person name="Moran D.A.P."/>
            <person name="Shinohara A."/>
            <person name="Yoshida Y."/>
            <person name="Fujiwara M."/>
            <person name="Mori M."/>
            <person name="Tomita M."/>
            <person name="Arakawa K."/>
        </authorList>
    </citation>
    <scope>NUCLEOTIDE SEQUENCE [LARGE SCALE GENOMIC DNA]</scope>
</reference>
<dbReference type="AlphaFoldDB" id="A0A4Y2STP3"/>
<sequence length="109" mass="12155">MNLKKLVLSLDAETDNPYLYTRGDVGDGEPKLQQYKYRESKQSNSLLTEENANSAFMNTSNENAVFNLSFEPHLHVQQLGNLLSGLPLGCLTTAVLYTSEAPRSQKMKS</sequence>
<proteinExistence type="predicted"/>
<comment type="caution">
    <text evidence="1">The sequence shown here is derived from an EMBL/GenBank/DDBJ whole genome shotgun (WGS) entry which is preliminary data.</text>
</comment>
<organism evidence="1 2">
    <name type="scientific">Araneus ventricosus</name>
    <name type="common">Orbweaver spider</name>
    <name type="synonym">Epeira ventricosa</name>
    <dbReference type="NCBI Taxonomy" id="182803"/>
    <lineage>
        <taxon>Eukaryota</taxon>
        <taxon>Metazoa</taxon>
        <taxon>Ecdysozoa</taxon>
        <taxon>Arthropoda</taxon>
        <taxon>Chelicerata</taxon>
        <taxon>Arachnida</taxon>
        <taxon>Araneae</taxon>
        <taxon>Araneomorphae</taxon>
        <taxon>Entelegynae</taxon>
        <taxon>Araneoidea</taxon>
        <taxon>Araneidae</taxon>
        <taxon>Araneus</taxon>
    </lineage>
</organism>